<gene>
    <name evidence="7" type="ORF">QJV27_01170</name>
</gene>
<dbReference type="Pfam" id="PF05193">
    <property type="entry name" value="Peptidase_M16_C"/>
    <property type="match status" value="1"/>
</dbReference>
<dbReference type="PANTHER" id="PTHR11851:SF49">
    <property type="entry name" value="MITOCHONDRIAL-PROCESSING PEPTIDASE SUBUNIT ALPHA"/>
    <property type="match status" value="1"/>
</dbReference>
<comment type="cofactor">
    <cofactor evidence="1">
        <name>Zn(2+)</name>
        <dbReference type="ChEBI" id="CHEBI:29105"/>
    </cofactor>
</comment>
<comment type="caution">
    <text evidence="7">The sequence shown here is derived from an EMBL/GenBank/DDBJ whole genome shotgun (WGS) entry which is preliminary data.</text>
</comment>
<evidence type="ECO:0000256" key="1">
    <source>
        <dbReference type="ARBA" id="ARBA00001947"/>
    </source>
</evidence>
<evidence type="ECO:0000256" key="2">
    <source>
        <dbReference type="ARBA" id="ARBA00007261"/>
    </source>
</evidence>
<comment type="similarity">
    <text evidence="2 4">Belongs to the peptidase M16 family.</text>
</comment>
<dbReference type="Proteomes" id="UP001431634">
    <property type="component" value="Unassembled WGS sequence"/>
</dbReference>
<evidence type="ECO:0000259" key="6">
    <source>
        <dbReference type="Pfam" id="PF05193"/>
    </source>
</evidence>
<evidence type="ECO:0000313" key="7">
    <source>
        <dbReference type="EMBL" id="MDI2090000.1"/>
    </source>
</evidence>
<evidence type="ECO:0000259" key="5">
    <source>
        <dbReference type="Pfam" id="PF00675"/>
    </source>
</evidence>
<dbReference type="InterPro" id="IPR011249">
    <property type="entry name" value="Metalloenz_LuxS/M16"/>
</dbReference>
<evidence type="ECO:0000313" key="8">
    <source>
        <dbReference type="Proteomes" id="UP001431634"/>
    </source>
</evidence>
<keyword evidence="3" id="KW-0482">Metalloprotease</keyword>
<organism evidence="7 8">
    <name type="scientific">Commensalibacter oyaizuii</name>
    <dbReference type="NCBI Taxonomy" id="3043873"/>
    <lineage>
        <taxon>Bacteria</taxon>
        <taxon>Pseudomonadati</taxon>
        <taxon>Pseudomonadota</taxon>
        <taxon>Alphaproteobacteria</taxon>
        <taxon>Acetobacterales</taxon>
        <taxon>Acetobacteraceae</taxon>
    </lineage>
</organism>
<evidence type="ECO:0000256" key="4">
    <source>
        <dbReference type="RuleBase" id="RU004447"/>
    </source>
</evidence>
<protein>
    <submittedName>
        <fullName evidence="7">Pitrilysin family protein</fullName>
    </submittedName>
</protein>
<dbReference type="RefSeq" id="WP_281447163.1">
    <property type="nucleotide sequence ID" value="NZ_JASBAO010000001.1"/>
</dbReference>
<proteinExistence type="inferred from homology"/>
<dbReference type="InterPro" id="IPR011765">
    <property type="entry name" value="Pept_M16_N"/>
</dbReference>
<name>A0ABT6PYR0_9PROT</name>
<dbReference type="EMBL" id="JASBAO010000001">
    <property type="protein sequence ID" value="MDI2090000.1"/>
    <property type="molecule type" value="Genomic_DNA"/>
</dbReference>
<keyword evidence="8" id="KW-1185">Reference proteome</keyword>
<dbReference type="Gene3D" id="3.30.830.10">
    <property type="entry name" value="Metalloenzyme, LuxS/M16 peptidase-like"/>
    <property type="match status" value="2"/>
</dbReference>
<dbReference type="Pfam" id="PF00675">
    <property type="entry name" value="Peptidase_M16"/>
    <property type="match status" value="1"/>
</dbReference>
<accession>A0ABT6PYR0</accession>
<keyword evidence="3" id="KW-0378">Hydrolase</keyword>
<keyword evidence="3" id="KW-0645">Protease</keyword>
<feature type="domain" description="Peptidase M16 C-terminal" evidence="6">
    <location>
        <begin position="169"/>
        <end position="340"/>
    </location>
</feature>
<dbReference type="PANTHER" id="PTHR11851">
    <property type="entry name" value="METALLOPROTEASE"/>
    <property type="match status" value="1"/>
</dbReference>
<dbReference type="InterPro" id="IPR050361">
    <property type="entry name" value="MPP/UQCRC_Complex"/>
</dbReference>
<dbReference type="PROSITE" id="PS00143">
    <property type="entry name" value="INSULINASE"/>
    <property type="match status" value="1"/>
</dbReference>
<feature type="domain" description="Peptidase M16 N-terminal" evidence="5">
    <location>
        <begin position="16"/>
        <end position="161"/>
    </location>
</feature>
<dbReference type="InterPro" id="IPR001431">
    <property type="entry name" value="Pept_M16_Zn_BS"/>
</dbReference>
<reference evidence="7" key="1">
    <citation type="submission" date="2023-05" db="EMBL/GenBank/DDBJ databases">
        <title>Whole genome sequence of Commensalibacter sp.</title>
        <authorList>
            <person name="Charoenyingcharoen P."/>
            <person name="Yukphan P."/>
        </authorList>
    </citation>
    <scope>NUCLEOTIDE SEQUENCE</scope>
    <source>
        <strain evidence="7">TBRC 16381</strain>
    </source>
</reference>
<sequence length="421" mass="47252">MNEAVNITRLPSGMLIVTERMDRVETISLGAYVNVGTRCEAAQENGISHFLEHMAFKGTKTRSALDIAEAVENVGGHINAYTAREVTAYYIKLLKNDKELGVDILGDILTHSTFDPNELERERGVILQEIGQANDTPDDIIFDYFQSTAYPNQPMGRPTLGSEELVRTMTRDHLLQHMHRHYSTNNTIFAAAGNLEHQHIVSLVEKYFKDVPQGQAIPPEPANYQGGEFRKEKELDQAHIILGFPSINYNHPLYYAAILLSIILGGGMSSRLFQEVREKHGLVYSIYAYNSAHQDDGLFGIYAGTGEEQTKELMPILVQELKKIQQFIKPEELQRTKAQLKSSLLMSMESTASRCEQIARHLQIYGRLVSAQEMVERIDAVEINDLYQIASQIFHGKPTLATLGPIRHVPSLADITESLNA</sequence>
<dbReference type="SUPFAM" id="SSF63411">
    <property type="entry name" value="LuxS/MPP-like metallohydrolase"/>
    <property type="match status" value="2"/>
</dbReference>
<evidence type="ECO:0000256" key="3">
    <source>
        <dbReference type="ARBA" id="ARBA00023049"/>
    </source>
</evidence>
<dbReference type="InterPro" id="IPR007863">
    <property type="entry name" value="Peptidase_M16_C"/>
</dbReference>